<dbReference type="Proteomes" id="UP001222325">
    <property type="component" value="Unassembled WGS sequence"/>
</dbReference>
<keyword evidence="3" id="KW-1185">Reference proteome</keyword>
<feature type="compositionally biased region" description="Low complexity" evidence="1">
    <location>
        <begin position="306"/>
        <end position="324"/>
    </location>
</feature>
<protein>
    <submittedName>
        <fullName evidence="2">Uncharacterized protein</fullName>
    </submittedName>
</protein>
<feature type="region of interest" description="Disordered" evidence="1">
    <location>
        <begin position="450"/>
        <end position="478"/>
    </location>
</feature>
<feature type="compositionally biased region" description="Low complexity" evidence="1">
    <location>
        <begin position="155"/>
        <end position="172"/>
    </location>
</feature>
<feature type="region of interest" description="Disordered" evidence="1">
    <location>
        <begin position="51"/>
        <end position="425"/>
    </location>
</feature>
<feature type="compositionally biased region" description="Low complexity" evidence="1">
    <location>
        <begin position="1"/>
        <end position="33"/>
    </location>
</feature>
<evidence type="ECO:0000313" key="2">
    <source>
        <dbReference type="EMBL" id="KAJ7073271.1"/>
    </source>
</evidence>
<accession>A0AAD6XGT9</accession>
<comment type="caution">
    <text evidence="2">The sequence shown here is derived from an EMBL/GenBank/DDBJ whole genome shotgun (WGS) entry which is preliminary data.</text>
</comment>
<feature type="compositionally biased region" description="Pro residues" evidence="1">
    <location>
        <begin position="112"/>
        <end position="125"/>
    </location>
</feature>
<sequence length="478" mass="51560">MNRYPTYPNPTYSTPGPPRTTGSSSLSRGGSVSWGNKIKGAIQVGHGLGEALRGSLGASDPYYSQPYQHQQHQHQQHQQQHQQYAPRAPGEIAQRGRHEIAQGLARMRGVPLPGPGPVEVPPRPTPLYRRRAESSSYPQRQYEPRRRLRTRRAAPHLTNSNAGDNGSNDNANPSTTPTPFEKFYAHPYLPSPTPQQDGQAEDDPGFAGLGAGAGAGGRKEAEDRIVPAFVVAPPSESGLETPYPSFRRQEGAGAGHGHGYRPGSAPPTRASFAPPLPPRTRNSWNPPASASSARSSVDYSHAPTRSSINAPPSPYASSSAGPSSQDHSHLSVPPDASSTATHEAPSRHRLSSLLDRTSKSMRFAGAGKGKGREKLKKAARDQNMTIASDAFPGRPDAEAQSPDDHLAPSPSPLHRHATAPAHRHEAALETAGYDVLPYDAKDAYPQWPSEAEMRRARARPPYLQTQSRLEPVRRSVRA</sequence>
<reference evidence="2" key="1">
    <citation type="submission" date="2023-03" db="EMBL/GenBank/DDBJ databases">
        <title>Massive genome expansion in bonnet fungi (Mycena s.s.) driven by repeated elements and novel gene families across ecological guilds.</title>
        <authorList>
            <consortium name="Lawrence Berkeley National Laboratory"/>
            <person name="Harder C.B."/>
            <person name="Miyauchi S."/>
            <person name="Viragh M."/>
            <person name="Kuo A."/>
            <person name="Thoen E."/>
            <person name="Andreopoulos B."/>
            <person name="Lu D."/>
            <person name="Skrede I."/>
            <person name="Drula E."/>
            <person name="Henrissat B."/>
            <person name="Morin E."/>
            <person name="Kohler A."/>
            <person name="Barry K."/>
            <person name="LaButti K."/>
            <person name="Morin E."/>
            <person name="Salamov A."/>
            <person name="Lipzen A."/>
            <person name="Mereny Z."/>
            <person name="Hegedus B."/>
            <person name="Baldrian P."/>
            <person name="Stursova M."/>
            <person name="Weitz H."/>
            <person name="Taylor A."/>
            <person name="Grigoriev I.V."/>
            <person name="Nagy L.G."/>
            <person name="Martin F."/>
            <person name="Kauserud H."/>
        </authorList>
    </citation>
    <scope>NUCLEOTIDE SEQUENCE</scope>
    <source>
        <strain evidence="2">CBHHK173m</strain>
    </source>
</reference>
<feature type="compositionally biased region" description="Gly residues" evidence="1">
    <location>
        <begin position="207"/>
        <end position="216"/>
    </location>
</feature>
<feature type="region of interest" description="Disordered" evidence="1">
    <location>
        <begin position="1"/>
        <end position="34"/>
    </location>
</feature>
<proteinExistence type="predicted"/>
<evidence type="ECO:0000313" key="3">
    <source>
        <dbReference type="Proteomes" id="UP001222325"/>
    </source>
</evidence>
<feature type="compositionally biased region" description="Basic and acidic residues" evidence="1">
    <location>
        <begin position="370"/>
        <end position="380"/>
    </location>
</feature>
<dbReference type="AlphaFoldDB" id="A0AAD6XGT9"/>
<feature type="compositionally biased region" description="Low complexity" evidence="1">
    <location>
        <begin position="281"/>
        <end position="296"/>
    </location>
</feature>
<gene>
    <name evidence="2" type="ORF">B0H15DRAFT_806857</name>
</gene>
<evidence type="ECO:0000256" key="1">
    <source>
        <dbReference type="SAM" id="MobiDB-lite"/>
    </source>
</evidence>
<organism evidence="2 3">
    <name type="scientific">Mycena belliarum</name>
    <dbReference type="NCBI Taxonomy" id="1033014"/>
    <lineage>
        <taxon>Eukaryota</taxon>
        <taxon>Fungi</taxon>
        <taxon>Dikarya</taxon>
        <taxon>Basidiomycota</taxon>
        <taxon>Agaricomycotina</taxon>
        <taxon>Agaricomycetes</taxon>
        <taxon>Agaricomycetidae</taxon>
        <taxon>Agaricales</taxon>
        <taxon>Marasmiineae</taxon>
        <taxon>Mycenaceae</taxon>
        <taxon>Mycena</taxon>
    </lineage>
</organism>
<dbReference type="EMBL" id="JARJCN010000118">
    <property type="protein sequence ID" value="KAJ7073271.1"/>
    <property type="molecule type" value="Genomic_DNA"/>
</dbReference>
<name>A0AAD6XGT9_9AGAR</name>